<keyword evidence="1" id="KW-0812">Transmembrane</keyword>
<dbReference type="AlphaFoldDB" id="A0A0C1G239"/>
<keyword evidence="1" id="KW-0472">Membrane</keyword>
<gene>
    <name evidence="2" type="ORF">OC25_10990</name>
</gene>
<feature type="transmembrane region" description="Helical" evidence="1">
    <location>
        <begin position="125"/>
        <end position="143"/>
    </location>
</feature>
<reference evidence="2 3" key="1">
    <citation type="submission" date="2014-10" db="EMBL/GenBank/DDBJ databases">
        <title>Pedobacter Kyungheensis.</title>
        <authorList>
            <person name="Anderson B.M."/>
            <person name="Newman J.D."/>
        </authorList>
    </citation>
    <scope>NUCLEOTIDE SEQUENCE [LARGE SCALE GENOMIC DNA]</scope>
    <source>
        <strain evidence="2 3">KACC 16221</strain>
    </source>
</reference>
<protein>
    <submittedName>
        <fullName evidence="2">Uncharacterized protein</fullName>
    </submittedName>
</protein>
<evidence type="ECO:0000313" key="3">
    <source>
        <dbReference type="Proteomes" id="UP000031246"/>
    </source>
</evidence>
<dbReference type="EMBL" id="JSYN01000011">
    <property type="protein sequence ID" value="KIA94109.1"/>
    <property type="molecule type" value="Genomic_DNA"/>
</dbReference>
<evidence type="ECO:0000313" key="2">
    <source>
        <dbReference type="EMBL" id="KIA94109.1"/>
    </source>
</evidence>
<dbReference type="Proteomes" id="UP000031246">
    <property type="component" value="Unassembled WGS sequence"/>
</dbReference>
<sequence>MHRKLVNLNSYLTVCGNLIAQKLNMPIINKWSDANYIVLSEAVMQETKIYISKNTLKRVFGKLKTKESYHPQITTLNALAIFVGYLNWNEFKSSEVASLHGARKTLTSWFTNPEGIFGNQVTKPFIFILLLVMLLVMVIVLLWH</sequence>
<keyword evidence="3" id="KW-1185">Reference proteome</keyword>
<keyword evidence="1" id="KW-1133">Transmembrane helix</keyword>
<comment type="caution">
    <text evidence="2">The sequence shown here is derived from an EMBL/GenBank/DDBJ whole genome shotgun (WGS) entry which is preliminary data.</text>
</comment>
<organism evidence="2 3">
    <name type="scientific">Pedobacter kyungheensis</name>
    <dbReference type="NCBI Taxonomy" id="1069985"/>
    <lineage>
        <taxon>Bacteria</taxon>
        <taxon>Pseudomonadati</taxon>
        <taxon>Bacteroidota</taxon>
        <taxon>Sphingobacteriia</taxon>
        <taxon>Sphingobacteriales</taxon>
        <taxon>Sphingobacteriaceae</taxon>
        <taxon>Pedobacter</taxon>
    </lineage>
</organism>
<accession>A0A0C1G239</accession>
<evidence type="ECO:0000256" key="1">
    <source>
        <dbReference type="SAM" id="Phobius"/>
    </source>
</evidence>
<name>A0A0C1G239_9SPHI</name>
<proteinExistence type="predicted"/>